<sequence>MLSYRRYTSHVRLDGVWPVDHNDHQHRAFFLIGAGIRAIERRVKNPDGIAIPLA</sequence>
<comment type="caution">
    <text evidence="1">The sequence shown here is derived from an EMBL/GenBank/DDBJ whole genome shotgun (WGS) entry which is preliminary data.</text>
</comment>
<dbReference type="EMBL" id="FOGV01000004">
    <property type="protein sequence ID" value="SER70891.1"/>
    <property type="molecule type" value="Genomic_DNA"/>
</dbReference>
<dbReference type="Proteomes" id="UP000199318">
    <property type="component" value="Unassembled WGS sequence"/>
</dbReference>
<evidence type="ECO:0000313" key="1">
    <source>
        <dbReference type="EMBL" id="SER70891.1"/>
    </source>
</evidence>
<evidence type="ECO:0000313" key="2">
    <source>
        <dbReference type="Proteomes" id="UP000199318"/>
    </source>
</evidence>
<dbReference type="AlphaFoldDB" id="A0A1H9RDA4"/>
<gene>
    <name evidence="1" type="ORF">SAMN05444126_104112</name>
</gene>
<organism evidence="1 2">
    <name type="scientific">Salisediminibacterium halotolerans</name>
    <dbReference type="NCBI Taxonomy" id="517425"/>
    <lineage>
        <taxon>Bacteria</taxon>
        <taxon>Bacillati</taxon>
        <taxon>Bacillota</taxon>
        <taxon>Bacilli</taxon>
        <taxon>Bacillales</taxon>
        <taxon>Bacillaceae</taxon>
        <taxon>Salisediminibacterium</taxon>
    </lineage>
</organism>
<keyword evidence="2" id="KW-1185">Reference proteome</keyword>
<name>A0A1H9RDA4_9BACI</name>
<proteinExistence type="predicted"/>
<reference evidence="2" key="1">
    <citation type="submission" date="2016-10" db="EMBL/GenBank/DDBJ databases">
        <authorList>
            <person name="de Groot N.N."/>
        </authorList>
    </citation>
    <scope>NUCLEOTIDE SEQUENCE [LARGE SCALE GENOMIC DNA]</scope>
    <source>
        <strain evidence="2">10nlg</strain>
    </source>
</reference>
<dbReference type="STRING" id="1464123.SAMN05444126_104112"/>
<protein>
    <submittedName>
        <fullName evidence="1">Uncharacterized protein</fullName>
    </submittedName>
</protein>
<accession>A0A1H9RDA4</accession>